<dbReference type="PANTHER" id="PTHR37826">
    <property type="entry name" value="FLOTILLIN BAND_7_5 DOMAIN PROTEIN"/>
    <property type="match status" value="1"/>
</dbReference>
<proteinExistence type="predicted"/>
<name>A0ABX1W335_9FIRM</name>
<evidence type="ECO:0000256" key="2">
    <source>
        <dbReference type="SAM" id="Phobius"/>
    </source>
</evidence>
<protein>
    <submittedName>
        <fullName evidence="3">TFIIB-type zinc ribbon-containing protein</fullName>
    </submittedName>
</protein>
<dbReference type="RefSeq" id="WP_170823961.1">
    <property type="nucleotide sequence ID" value="NZ_JAAOXG010000075.1"/>
</dbReference>
<dbReference type="Proteomes" id="UP000539052">
    <property type="component" value="Unassembled WGS sequence"/>
</dbReference>
<dbReference type="Gene3D" id="2.20.28.30">
    <property type="entry name" value="RNA polymerase ii, chain L"/>
    <property type="match status" value="2"/>
</dbReference>
<evidence type="ECO:0000313" key="4">
    <source>
        <dbReference type="Proteomes" id="UP000539052"/>
    </source>
</evidence>
<keyword evidence="4" id="KW-1185">Reference proteome</keyword>
<dbReference type="EMBL" id="JAAOXG010000075">
    <property type="protein sequence ID" value="NNJ32918.1"/>
    <property type="molecule type" value="Genomic_DNA"/>
</dbReference>
<dbReference type="PANTHER" id="PTHR37826:SF3">
    <property type="entry name" value="J DOMAIN-CONTAINING PROTEIN"/>
    <property type="match status" value="1"/>
</dbReference>
<evidence type="ECO:0000256" key="1">
    <source>
        <dbReference type="SAM" id="MobiDB-lite"/>
    </source>
</evidence>
<feature type="region of interest" description="Disordered" evidence="1">
    <location>
        <begin position="37"/>
        <end position="66"/>
    </location>
</feature>
<accession>A0ABX1W335</accession>
<keyword evidence="2" id="KW-0812">Transmembrane</keyword>
<sequence length="361" mass="41879">MSGIISYKCPNCGGPLKFNPQKQRYSCEYCLSEFSQEGFRNEEEKTQEEKTQEEKTQEKVQEEKKESGVQSETLLYTCPSCGAELVTDSTTAASFCYYCHNPVILSGRLSGEFHPDYVIPFSYDKKEAAGIFRDWLKKKRYIPREFYSEDQIEKITGVYFPYLLYSCTTQGSLEARAERIRVWVSGDRRYTETETYEVNRSGTMPVKFVPRNALKKANRKLVEGVLPFDTDKLEPFTMGYLSGFVAERRDMEKQEFTDEVMSEIRNFAADTLRNSISSYDHVRVENQDIKLEDETWEYALLPVWTLTYNDESKNRIYYFTINGQTGKVCGEIPVDKGKLMLLFAKVFVPVCLFMLLVGYFI</sequence>
<keyword evidence="2" id="KW-1133">Transmembrane helix</keyword>
<organism evidence="3 4">
    <name type="scientific">Lacrimispora defluvii</name>
    <dbReference type="NCBI Taxonomy" id="2719233"/>
    <lineage>
        <taxon>Bacteria</taxon>
        <taxon>Bacillati</taxon>
        <taxon>Bacillota</taxon>
        <taxon>Clostridia</taxon>
        <taxon>Lachnospirales</taxon>
        <taxon>Lachnospiraceae</taxon>
        <taxon>Lacrimispora</taxon>
    </lineage>
</organism>
<keyword evidence="2" id="KW-0472">Membrane</keyword>
<feature type="compositionally biased region" description="Basic and acidic residues" evidence="1">
    <location>
        <begin position="39"/>
        <end position="66"/>
    </location>
</feature>
<gene>
    <name evidence="3" type="ORF">G9470_24475</name>
</gene>
<evidence type="ECO:0000313" key="3">
    <source>
        <dbReference type="EMBL" id="NNJ32918.1"/>
    </source>
</evidence>
<comment type="caution">
    <text evidence="3">The sequence shown here is derived from an EMBL/GenBank/DDBJ whole genome shotgun (WGS) entry which is preliminary data.</text>
</comment>
<feature type="transmembrane region" description="Helical" evidence="2">
    <location>
        <begin position="339"/>
        <end position="360"/>
    </location>
</feature>
<reference evidence="3 4" key="1">
    <citation type="submission" date="2020-03" db="EMBL/GenBank/DDBJ databases">
        <title>Genome Sequence of industrial isolate, B5A.</title>
        <authorList>
            <person name="Sharma S."/>
            <person name="Patil P.B."/>
            <person name="Korpole S."/>
        </authorList>
    </citation>
    <scope>NUCLEOTIDE SEQUENCE [LARGE SCALE GENOMIC DNA]</scope>
    <source>
        <strain evidence="3 4">PI-S10-B5A</strain>
    </source>
</reference>